<dbReference type="OrthoDB" id="49058at2759"/>
<protein>
    <submittedName>
        <fullName evidence="2">Uncharacterized protein</fullName>
    </submittedName>
</protein>
<feature type="coiled-coil region" evidence="1">
    <location>
        <begin position="253"/>
        <end position="287"/>
    </location>
</feature>
<feature type="coiled-coil region" evidence="1">
    <location>
        <begin position="84"/>
        <end position="125"/>
    </location>
</feature>
<dbReference type="PANTHER" id="PTHR44281:SF2">
    <property type="entry name" value="SPINDLE ASSEMBLY ABNORMAL PROTEIN 6 HOMOLOG"/>
    <property type="match status" value="1"/>
</dbReference>
<accession>T1KZD5</accession>
<keyword evidence="3" id="KW-1185">Reference proteome</keyword>
<name>T1KZD5_TETUR</name>
<gene>
    <name evidence="2" type="primary">107368836</name>
</gene>
<keyword evidence="1" id="KW-0175">Coiled coil</keyword>
<dbReference type="OMA" id="NEIDTCK"/>
<dbReference type="AlphaFoldDB" id="T1KZD5"/>
<evidence type="ECO:0000313" key="3">
    <source>
        <dbReference type="Proteomes" id="UP000015104"/>
    </source>
</evidence>
<dbReference type="KEGG" id="tut:107368836"/>
<evidence type="ECO:0000313" key="2">
    <source>
        <dbReference type="EnsemblMetazoa" id="tetur28g01230.1"/>
    </source>
</evidence>
<dbReference type="PANTHER" id="PTHR44281">
    <property type="entry name" value="SPINDLE ASSEMBLY ABNORMAL PROTEIN 6 HOMOLOG"/>
    <property type="match status" value="1"/>
</dbReference>
<proteinExistence type="predicted"/>
<dbReference type="Proteomes" id="UP000015104">
    <property type="component" value="Unassembled WGS sequence"/>
</dbReference>
<organism evidence="2 3">
    <name type="scientific">Tetranychus urticae</name>
    <name type="common">Two-spotted spider mite</name>
    <dbReference type="NCBI Taxonomy" id="32264"/>
    <lineage>
        <taxon>Eukaryota</taxon>
        <taxon>Metazoa</taxon>
        <taxon>Ecdysozoa</taxon>
        <taxon>Arthropoda</taxon>
        <taxon>Chelicerata</taxon>
        <taxon>Arachnida</taxon>
        <taxon>Acari</taxon>
        <taxon>Acariformes</taxon>
        <taxon>Trombidiformes</taxon>
        <taxon>Prostigmata</taxon>
        <taxon>Eleutherengona</taxon>
        <taxon>Raphignathae</taxon>
        <taxon>Tetranychoidea</taxon>
        <taxon>Tetranychidae</taxon>
        <taxon>Tetranychus</taxon>
    </lineage>
</organism>
<dbReference type="GO" id="GO:0005813">
    <property type="term" value="C:centrosome"/>
    <property type="evidence" value="ECO:0007669"/>
    <property type="project" value="TreeGrafter"/>
</dbReference>
<dbReference type="EnsemblMetazoa" id="tetur28g01230.1">
    <property type="protein sequence ID" value="tetur28g01230.1"/>
    <property type="gene ID" value="tetur28g01230"/>
</dbReference>
<dbReference type="STRING" id="32264.T1KZD5"/>
<dbReference type="GO" id="GO:0005814">
    <property type="term" value="C:centriole"/>
    <property type="evidence" value="ECO:0007669"/>
    <property type="project" value="TreeGrafter"/>
</dbReference>
<dbReference type="HOGENOM" id="CLU_744597_0_0_1"/>
<reference evidence="3" key="1">
    <citation type="submission" date="2011-08" db="EMBL/GenBank/DDBJ databases">
        <authorList>
            <person name="Rombauts S."/>
        </authorList>
    </citation>
    <scope>NUCLEOTIDE SEQUENCE</scope>
    <source>
        <strain evidence="3">London</strain>
    </source>
</reference>
<sequence length="372" mass="42701">MDRVNYRRLHDELVGVQSDAFKHYFEQTSKIGCNLYRCSMSICYGDQTFEAVGFGTVFIIAMEEASSSLIDKLQAQNLLGRNLVNHHQQQLEEEKKKNYELNGQLMEARERIETLEQKVTELEKCEKAILDDVLTAMSGSNPLLVNGLLIQENGQSRREKIIKELKRFSKSSQEEKLLLQQVYSEKEKLINTKENEIKLLKADLAKGNEIIKKLHEQLKSASYKVSILGEVATKQDEVVESKDAKIKKMESDLKICIEKLRKRESEIDSLKDEVKVLRSRYESSKEQIKTNENVITWLNKQLADLRVEDGKAKADENGTRRRTFGTVNPVKESTTTKGKVIIPELPRINLVSQIESENLNTHKPSTSRYKPI</sequence>
<dbReference type="GO" id="GO:0007099">
    <property type="term" value="P:centriole replication"/>
    <property type="evidence" value="ECO:0007669"/>
    <property type="project" value="TreeGrafter"/>
</dbReference>
<reference evidence="2" key="2">
    <citation type="submission" date="2015-06" db="UniProtKB">
        <authorList>
            <consortium name="EnsemblMetazoa"/>
        </authorList>
    </citation>
    <scope>IDENTIFICATION</scope>
</reference>
<evidence type="ECO:0000256" key="1">
    <source>
        <dbReference type="SAM" id="Coils"/>
    </source>
</evidence>
<dbReference type="EMBL" id="CAEY01000738">
    <property type="status" value="NOT_ANNOTATED_CDS"/>
    <property type="molecule type" value="Genomic_DNA"/>
</dbReference>